<dbReference type="Pfam" id="PF18265">
    <property type="entry name" value="Nas2_N"/>
    <property type="match status" value="1"/>
</dbReference>
<proteinExistence type="predicted"/>
<dbReference type="PANTHER" id="PTHR12651">
    <property type="entry name" value="26S PROTEASOME NON-ATPASE REGULATORY SUBUNIT 9"/>
    <property type="match status" value="1"/>
</dbReference>
<reference evidence="3 4" key="1">
    <citation type="submission" date="2017-04" db="EMBL/GenBank/DDBJ databases">
        <authorList>
            <person name="Afonso C.L."/>
            <person name="Miller P.J."/>
            <person name="Scott M.A."/>
            <person name="Spackman E."/>
            <person name="Goraichik I."/>
            <person name="Dimitrov K.M."/>
            <person name="Suarez D.L."/>
            <person name="Swayne D.E."/>
        </authorList>
    </citation>
    <scope>NUCLEOTIDE SEQUENCE [LARGE SCALE GENOMIC DNA]</scope>
</reference>
<dbReference type="GO" id="GO:0070682">
    <property type="term" value="P:proteasome regulatory particle assembly"/>
    <property type="evidence" value="ECO:0007669"/>
    <property type="project" value="InterPro"/>
</dbReference>
<name>A0A1X7QWD8_9SACH</name>
<dbReference type="Proteomes" id="UP000196158">
    <property type="component" value="Unassembled WGS sequence"/>
</dbReference>
<accession>A0A1X7QWD8</accession>
<organism evidence="3 4">
    <name type="scientific">Maudiozyma saulgeensis</name>
    <dbReference type="NCBI Taxonomy" id="1789683"/>
    <lineage>
        <taxon>Eukaryota</taxon>
        <taxon>Fungi</taxon>
        <taxon>Dikarya</taxon>
        <taxon>Ascomycota</taxon>
        <taxon>Saccharomycotina</taxon>
        <taxon>Saccharomycetes</taxon>
        <taxon>Saccharomycetales</taxon>
        <taxon>Saccharomycetaceae</taxon>
        <taxon>Maudiozyma</taxon>
    </lineage>
</organism>
<protein>
    <submittedName>
        <fullName evidence="3">Similar to Saccharomyces cerevisiae YIL007C NAS2 Proteasome-interacting protein involved in the assembly of the base subcomplex of the 19S proteasomal regulatory particle (RP)</fullName>
    </submittedName>
</protein>
<dbReference type="InterPro" id="IPR035269">
    <property type="entry name" value="PSMD9"/>
</dbReference>
<keyword evidence="1" id="KW-0143">Chaperone</keyword>
<dbReference type="Gene3D" id="2.30.42.10">
    <property type="match status" value="1"/>
</dbReference>
<dbReference type="AlphaFoldDB" id="A0A1X7QWD8"/>
<dbReference type="InterPro" id="IPR040815">
    <property type="entry name" value="Nas2_N"/>
</dbReference>
<keyword evidence="3" id="KW-0647">Proteasome</keyword>
<dbReference type="GO" id="GO:0005737">
    <property type="term" value="C:cytoplasm"/>
    <property type="evidence" value="ECO:0007669"/>
    <property type="project" value="TreeGrafter"/>
</dbReference>
<dbReference type="PANTHER" id="PTHR12651:SF1">
    <property type="entry name" value="26S PROTEASOME NON-ATPASE REGULATORY SUBUNIT 9"/>
    <property type="match status" value="1"/>
</dbReference>
<dbReference type="InterPro" id="IPR036034">
    <property type="entry name" value="PDZ_sf"/>
</dbReference>
<dbReference type="EMBL" id="FXLY01000002">
    <property type="protein sequence ID" value="SMN17722.1"/>
    <property type="molecule type" value="Genomic_DNA"/>
</dbReference>
<dbReference type="OrthoDB" id="72325at2759"/>
<keyword evidence="4" id="KW-1185">Reference proteome</keyword>
<dbReference type="STRING" id="1789683.A0A1X7QWD8"/>
<gene>
    <name evidence="3" type="ORF">KASA_0Q00638G</name>
</gene>
<dbReference type="GO" id="GO:0005634">
    <property type="term" value="C:nucleus"/>
    <property type="evidence" value="ECO:0007669"/>
    <property type="project" value="TreeGrafter"/>
</dbReference>
<feature type="domain" description="Nas2 N-terminal" evidence="2">
    <location>
        <begin position="26"/>
        <end position="101"/>
    </location>
</feature>
<sequence>MHEILTPTIGDEEIPKLVDKISLLSLQDLLSLKKRIELQLSKDVSYLESQNIDMNSKLITEDGYPRQDLDDIVQITLTRRDIIQRRNDLTAVINRSHILLEKQLSKENKSQEKDITKSSTPFTNHIPFAIFEEIDMNGPIGQSGIQNGDTLISFGSVTVINGGLQGLSKEVSIGKTIPINIKRDGISYTFNVTPNNQWGGRGLLGCKLTKL</sequence>
<evidence type="ECO:0000313" key="4">
    <source>
        <dbReference type="Proteomes" id="UP000196158"/>
    </source>
</evidence>
<evidence type="ECO:0000313" key="3">
    <source>
        <dbReference type="EMBL" id="SMN17722.1"/>
    </source>
</evidence>
<dbReference type="GO" id="GO:0000502">
    <property type="term" value="C:proteasome complex"/>
    <property type="evidence" value="ECO:0007669"/>
    <property type="project" value="UniProtKB-KW"/>
</dbReference>
<evidence type="ECO:0000259" key="2">
    <source>
        <dbReference type="Pfam" id="PF18265"/>
    </source>
</evidence>
<dbReference type="Gene3D" id="6.10.140.1710">
    <property type="match status" value="1"/>
</dbReference>
<evidence type="ECO:0000256" key="1">
    <source>
        <dbReference type="ARBA" id="ARBA00023186"/>
    </source>
</evidence>
<dbReference type="SUPFAM" id="SSF50156">
    <property type="entry name" value="PDZ domain-like"/>
    <property type="match status" value="1"/>
</dbReference>